<sequence length="541" mass="61367">MASGPYNGTIRIAKLPNDMDMSVLDRHRHSWTTGGVVDHTENSYTINWKIQGKGDPLLYAYPHHIQTISNVERTTLRLESATKGTMYGVLGTRWILHEQPSTATTTNSGKNSSSSSSSSSLISWLPQQARPESSTRNDILRHLAHEIETSDYNEDTNKNDNYFSGKALQKYAMLALLLNRPQETSLHNPELAQLALDKLKFAFAVFLENRQKDPFVYDRVYKGIVAQSGLPVAMGGTGNIHAAFGHSYYNDHHYHQGYFVVTAAVIHYLDPSWRTNEISVWTNSLIRDVNSPGHDDDDVYFAPYRNWDWFAGHTWAGGIKVNGAMDGRDQESVPESINFYWGMKLWGLATHHPSLVQLANLQLDIMKRTTYEYFWMLNSNKNRHAGLVLNKVVGILFEQKLDYTTYFGRNPEYIHGIQQLPMTAMLAEVFRTPQFVQEEWDQRLASIISDVKSAWAGVLYLNYATINPSDAYPALKKVKMDDGQSRAYSLYLAATRPGFCRRSLSRVVSGISSSEDITIKSSLLRPIDISNNQHDDRYNGY</sequence>
<reference evidence="12 13" key="1">
    <citation type="submission" date="2016-07" db="EMBL/GenBank/DDBJ databases">
        <title>Pervasive Adenine N6-methylation of Active Genes in Fungi.</title>
        <authorList>
            <consortium name="DOE Joint Genome Institute"/>
            <person name="Mondo S.J."/>
            <person name="Dannebaum R.O."/>
            <person name="Kuo R.C."/>
            <person name="Labutti K."/>
            <person name="Haridas S."/>
            <person name="Kuo A."/>
            <person name="Salamov A."/>
            <person name="Ahrendt S.R."/>
            <person name="Lipzen A."/>
            <person name="Sullivan W."/>
            <person name="Andreopoulos W.B."/>
            <person name="Clum A."/>
            <person name="Lindquist E."/>
            <person name="Daum C."/>
            <person name="Ramamoorthy G.K."/>
            <person name="Gryganskyi A."/>
            <person name="Culley D."/>
            <person name="Magnuson J.K."/>
            <person name="James T.Y."/>
            <person name="O'Malley M.A."/>
            <person name="Stajich J.E."/>
            <person name="Spatafora J.W."/>
            <person name="Visel A."/>
            <person name="Grigoriev I.V."/>
        </authorList>
    </citation>
    <scope>NUCLEOTIDE SEQUENCE [LARGE SCALE GENOMIC DNA]</scope>
    <source>
        <strain evidence="12 13">NRRL 1336</strain>
    </source>
</reference>
<dbReference type="InterPro" id="IPR005200">
    <property type="entry name" value="Endo-beta-glucanase"/>
</dbReference>
<dbReference type="PANTHER" id="PTHR31983:SF0">
    <property type="entry name" value="GLUCAN ENDO-1,3-BETA-D-GLUCOSIDASE 2"/>
    <property type="match status" value="1"/>
</dbReference>
<dbReference type="GO" id="GO:0000272">
    <property type="term" value="P:polysaccharide catabolic process"/>
    <property type="evidence" value="ECO:0007669"/>
    <property type="project" value="UniProtKB-KW"/>
</dbReference>
<dbReference type="OrthoDB" id="4473401at2759"/>
<organism evidence="12 13">
    <name type="scientific">Absidia repens</name>
    <dbReference type="NCBI Taxonomy" id="90262"/>
    <lineage>
        <taxon>Eukaryota</taxon>
        <taxon>Fungi</taxon>
        <taxon>Fungi incertae sedis</taxon>
        <taxon>Mucoromycota</taxon>
        <taxon>Mucoromycotina</taxon>
        <taxon>Mucoromycetes</taxon>
        <taxon>Mucorales</taxon>
        <taxon>Cunninghamellaceae</taxon>
        <taxon>Absidia</taxon>
    </lineage>
</organism>
<name>A0A1X2INP2_9FUNG</name>
<keyword evidence="5" id="KW-0119">Carbohydrate metabolism</keyword>
<evidence type="ECO:0000256" key="3">
    <source>
        <dbReference type="ARBA" id="ARBA00012780"/>
    </source>
</evidence>
<keyword evidence="13" id="KW-1185">Reference proteome</keyword>
<dbReference type="Gene3D" id="1.20.5.420">
    <property type="entry name" value="Immunoglobulin FC, subunit C"/>
    <property type="match status" value="1"/>
</dbReference>
<evidence type="ECO:0000313" key="13">
    <source>
        <dbReference type="Proteomes" id="UP000193560"/>
    </source>
</evidence>
<evidence type="ECO:0000259" key="10">
    <source>
        <dbReference type="Pfam" id="PF03639"/>
    </source>
</evidence>
<dbReference type="Pfam" id="PF03639">
    <property type="entry name" value="Glyco_hydro_81"/>
    <property type="match status" value="1"/>
</dbReference>
<evidence type="ECO:0000256" key="8">
    <source>
        <dbReference type="ARBA" id="ARBA00023326"/>
    </source>
</evidence>
<dbReference type="AlphaFoldDB" id="A0A1X2INP2"/>
<evidence type="ECO:0000313" key="12">
    <source>
        <dbReference type="EMBL" id="ORZ19633.1"/>
    </source>
</evidence>
<dbReference type="PROSITE" id="PS52008">
    <property type="entry name" value="GH81"/>
    <property type="match status" value="1"/>
</dbReference>
<feature type="region of interest" description="Disordered" evidence="9">
    <location>
        <begin position="100"/>
        <end position="135"/>
    </location>
</feature>
<evidence type="ECO:0000256" key="5">
    <source>
        <dbReference type="ARBA" id="ARBA00023277"/>
    </source>
</evidence>
<dbReference type="PANTHER" id="PTHR31983">
    <property type="entry name" value="ENDO-1,3(4)-BETA-GLUCANASE 1"/>
    <property type="match status" value="1"/>
</dbReference>
<feature type="domain" description="Glycosyl hydrolase family 81 C-terminal" evidence="11">
    <location>
        <begin position="135"/>
        <end position="490"/>
    </location>
</feature>
<evidence type="ECO:0000256" key="1">
    <source>
        <dbReference type="ARBA" id="ARBA00000382"/>
    </source>
</evidence>
<proteinExistence type="inferred from homology"/>
<dbReference type="Proteomes" id="UP000193560">
    <property type="component" value="Unassembled WGS sequence"/>
</dbReference>
<keyword evidence="7" id="KW-0961">Cell wall biogenesis/degradation</keyword>
<feature type="domain" description="Glycosyl hydrolase family 81 N-terminal" evidence="10">
    <location>
        <begin position="2"/>
        <end position="101"/>
    </location>
</feature>
<dbReference type="InterPro" id="IPR040720">
    <property type="entry name" value="GH81_C"/>
</dbReference>
<dbReference type="GO" id="GO:0071555">
    <property type="term" value="P:cell wall organization"/>
    <property type="evidence" value="ECO:0007669"/>
    <property type="project" value="UniProtKB-KW"/>
</dbReference>
<dbReference type="GO" id="GO:0052861">
    <property type="term" value="F:endo-1,3(4)-beta-glucanase activity"/>
    <property type="evidence" value="ECO:0007669"/>
    <property type="project" value="InterPro"/>
</dbReference>
<protein>
    <recommendedName>
        <fullName evidence="3">glucan endo-1,3-beta-D-glucosidase</fullName>
        <ecNumber evidence="3">3.2.1.39</ecNumber>
    </recommendedName>
</protein>
<evidence type="ECO:0000256" key="6">
    <source>
        <dbReference type="ARBA" id="ARBA00023295"/>
    </source>
</evidence>
<dbReference type="STRING" id="90262.A0A1X2INP2"/>
<comment type="similarity">
    <text evidence="2">Belongs to the glycosyl hydrolase 81 family.</text>
</comment>
<dbReference type="Pfam" id="PF17652">
    <property type="entry name" value="Glyco_hydro81C"/>
    <property type="match status" value="1"/>
</dbReference>
<evidence type="ECO:0000256" key="7">
    <source>
        <dbReference type="ARBA" id="ARBA00023316"/>
    </source>
</evidence>
<dbReference type="Gene3D" id="1.10.287.1170">
    <property type="entry name" value="glycoside hydrolase family 81 endo-[beta] glucanase"/>
    <property type="match status" value="1"/>
</dbReference>
<evidence type="ECO:0000256" key="4">
    <source>
        <dbReference type="ARBA" id="ARBA00022801"/>
    </source>
</evidence>
<comment type="caution">
    <text evidence="12">The sequence shown here is derived from an EMBL/GenBank/DDBJ whole genome shotgun (WGS) entry which is preliminary data.</text>
</comment>
<accession>A0A1X2INP2</accession>
<dbReference type="EMBL" id="MCGE01000007">
    <property type="protein sequence ID" value="ORZ19633.1"/>
    <property type="molecule type" value="Genomic_DNA"/>
</dbReference>
<evidence type="ECO:0000256" key="2">
    <source>
        <dbReference type="ARBA" id="ARBA00010730"/>
    </source>
</evidence>
<dbReference type="GO" id="GO:0042973">
    <property type="term" value="F:glucan endo-1,3-beta-D-glucosidase activity"/>
    <property type="evidence" value="ECO:0007669"/>
    <property type="project" value="UniProtKB-EC"/>
</dbReference>
<dbReference type="EC" id="3.2.1.39" evidence="3"/>
<dbReference type="InterPro" id="IPR040451">
    <property type="entry name" value="GH81_N"/>
</dbReference>
<comment type="catalytic activity">
    <reaction evidence="1">
        <text>Hydrolysis of (1-&gt;3)-beta-D-glucosidic linkages in (1-&gt;3)-beta-D-glucans.</text>
        <dbReference type="EC" id="3.2.1.39"/>
    </reaction>
</comment>
<keyword evidence="4" id="KW-0378">Hydrolase</keyword>
<evidence type="ECO:0000259" key="11">
    <source>
        <dbReference type="Pfam" id="PF17652"/>
    </source>
</evidence>
<keyword evidence="8" id="KW-0624">Polysaccharide degradation</keyword>
<feature type="compositionally biased region" description="Polar residues" evidence="9">
    <location>
        <begin position="100"/>
        <end position="111"/>
    </location>
</feature>
<feature type="compositionally biased region" description="Polar residues" evidence="9">
    <location>
        <begin position="121"/>
        <end position="132"/>
    </location>
</feature>
<evidence type="ECO:0000256" key="9">
    <source>
        <dbReference type="SAM" id="MobiDB-lite"/>
    </source>
</evidence>
<gene>
    <name evidence="12" type="ORF">BCR42DRAFT_410154</name>
</gene>
<keyword evidence="6" id="KW-0326">Glycosidase</keyword>